<feature type="domain" description="YrhK" evidence="2">
    <location>
        <begin position="21"/>
        <end position="76"/>
    </location>
</feature>
<keyword evidence="1" id="KW-0812">Transmembrane</keyword>
<evidence type="ECO:0000259" key="2">
    <source>
        <dbReference type="Pfam" id="PF14145"/>
    </source>
</evidence>
<dbReference type="EMBL" id="FOXV01000002">
    <property type="protein sequence ID" value="SFQ13484.1"/>
    <property type="molecule type" value="Genomic_DNA"/>
</dbReference>
<accession>A0A1I5W146</accession>
<sequence length="94" mass="10970">MRLFRHENRQQTDQTRRLYARYELAHTAVDFAAAFLFLVGSVLFFWQSLETAAIWCFVLGSVFFCVKPTLRLIREIHLYRIGETDALAKADQIG</sequence>
<gene>
    <name evidence="3" type="ORF">SAMN05421853_10269</name>
</gene>
<keyword evidence="1" id="KW-0472">Membrane</keyword>
<dbReference type="InterPro" id="IPR025424">
    <property type="entry name" value="YrhK_domain"/>
</dbReference>
<proteinExistence type="predicted"/>
<dbReference type="Proteomes" id="UP000243106">
    <property type="component" value="Unassembled WGS sequence"/>
</dbReference>
<evidence type="ECO:0000256" key="1">
    <source>
        <dbReference type="SAM" id="Phobius"/>
    </source>
</evidence>
<dbReference type="RefSeq" id="WP_093009352.1">
    <property type="nucleotide sequence ID" value="NZ_FOXV01000002.1"/>
</dbReference>
<dbReference type="Pfam" id="PF14145">
    <property type="entry name" value="YrhK"/>
    <property type="match status" value="1"/>
</dbReference>
<organism evidence="3 4">
    <name type="scientific">Roseivivax halotolerans</name>
    <dbReference type="NCBI Taxonomy" id="93684"/>
    <lineage>
        <taxon>Bacteria</taxon>
        <taxon>Pseudomonadati</taxon>
        <taxon>Pseudomonadota</taxon>
        <taxon>Alphaproteobacteria</taxon>
        <taxon>Rhodobacterales</taxon>
        <taxon>Roseobacteraceae</taxon>
        <taxon>Roseivivax</taxon>
    </lineage>
</organism>
<dbReference type="AlphaFoldDB" id="A0A1I5W146"/>
<keyword evidence="1" id="KW-1133">Transmembrane helix</keyword>
<reference evidence="4" key="1">
    <citation type="submission" date="2016-10" db="EMBL/GenBank/DDBJ databases">
        <authorList>
            <person name="Varghese N."/>
            <person name="Submissions S."/>
        </authorList>
    </citation>
    <scope>NUCLEOTIDE SEQUENCE [LARGE SCALE GENOMIC DNA]</scope>
    <source>
        <strain evidence="4">JCM 10271</strain>
    </source>
</reference>
<feature type="transmembrane region" description="Helical" evidence="1">
    <location>
        <begin position="24"/>
        <end position="46"/>
    </location>
</feature>
<feature type="transmembrane region" description="Helical" evidence="1">
    <location>
        <begin position="52"/>
        <end position="70"/>
    </location>
</feature>
<dbReference type="STRING" id="93684.SAMN05421853_10269"/>
<protein>
    <submittedName>
        <fullName evidence="3">YrhK-like protein</fullName>
    </submittedName>
</protein>
<keyword evidence="4" id="KW-1185">Reference proteome</keyword>
<name>A0A1I5W146_9RHOB</name>
<evidence type="ECO:0000313" key="3">
    <source>
        <dbReference type="EMBL" id="SFQ13484.1"/>
    </source>
</evidence>
<evidence type="ECO:0000313" key="4">
    <source>
        <dbReference type="Proteomes" id="UP000243106"/>
    </source>
</evidence>